<proteinExistence type="predicted"/>
<dbReference type="EMBL" id="CACTIH010005430">
    <property type="protein sequence ID" value="CAA2992033.1"/>
    <property type="molecule type" value="Genomic_DNA"/>
</dbReference>
<evidence type="ECO:0000313" key="1">
    <source>
        <dbReference type="EMBL" id="CAA2992033.1"/>
    </source>
</evidence>
<comment type="caution">
    <text evidence="1">The sequence shown here is derived from an EMBL/GenBank/DDBJ whole genome shotgun (WGS) entry which is preliminary data.</text>
</comment>
<sequence>MVCLSAAHKYLSSTEKHDLECYVKPTVGAYNHPKVPSVSTSSQFCIKIKGEIEIVIDAYIKFGLMLPPLNVTSFAGNKCNENNRIGFGNSGFSFLLVKSMK</sequence>
<accession>A0A8S0SK93</accession>
<organism evidence="1 2">
    <name type="scientific">Olea europaea subsp. europaea</name>
    <dbReference type="NCBI Taxonomy" id="158383"/>
    <lineage>
        <taxon>Eukaryota</taxon>
        <taxon>Viridiplantae</taxon>
        <taxon>Streptophyta</taxon>
        <taxon>Embryophyta</taxon>
        <taxon>Tracheophyta</taxon>
        <taxon>Spermatophyta</taxon>
        <taxon>Magnoliopsida</taxon>
        <taxon>eudicotyledons</taxon>
        <taxon>Gunneridae</taxon>
        <taxon>Pentapetalae</taxon>
        <taxon>asterids</taxon>
        <taxon>lamiids</taxon>
        <taxon>Lamiales</taxon>
        <taxon>Oleaceae</taxon>
        <taxon>Oleeae</taxon>
        <taxon>Olea</taxon>
    </lineage>
</organism>
<dbReference type="AlphaFoldDB" id="A0A8S0SK93"/>
<protein>
    <submittedName>
        <fullName evidence="1">Uncharacterized protein</fullName>
    </submittedName>
</protein>
<gene>
    <name evidence="1" type="ORF">OLEA9_A111316</name>
</gene>
<dbReference type="Gramene" id="OE9A111316T1">
    <property type="protein sequence ID" value="OE9A111316C1"/>
    <property type="gene ID" value="OE9A111316"/>
</dbReference>
<reference evidence="1 2" key="1">
    <citation type="submission" date="2019-12" db="EMBL/GenBank/DDBJ databases">
        <authorList>
            <person name="Alioto T."/>
            <person name="Alioto T."/>
            <person name="Gomez Garrido J."/>
        </authorList>
    </citation>
    <scope>NUCLEOTIDE SEQUENCE [LARGE SCALE GENOMIC DNA]</scope>
</reference>
<dbReference type="Proteomes" id="UP000594638">
    <property type="component" value="Unassembled WGS sequence"/>
</dbReference>
<keyword evidence="2" id="KW-1185">Reference proteome</keyword>
<evidence type="ECO:0000313" key="2">
    <source>
        <dbReference type="Proteomes" id="UP000594638"/>
    </source>
</evidence>
<name>A0A8S0SK93_OLEEU</name>